<dbReference type="Proteomes" id="UP000078428">
    <property type="component" value="Unassembled WGS sequence"/>
</dbReference>
<keyword evidence="4" id="KW-1185">Reference proteome</keyword>
<proteinExistence type="predicted"/>
<keyword evidence="2" id="KW-1133">Transmembrane helix</keyword>
<keyword evidence="2" id="KW-0472">Membrane</keyword>
<dbReference type="PANTHER" id="PTHR30105:SF2">
    <property type="entry name" value="DIVERGENT POLYSACCHARIDE DEACETYLASE SUPERFAMILY"/>
    <property type="match status" value="1"/>
</dbReference>
<dbReference type="AlphaFoldDB" id="A0A178MU71"/>
<evidence type="ECO:0000313" key="4">
    <source>
        <dbReference type="Proteomes" id="UP000078428"/>
    </source>
</evidence>
<feature type="transmembrane region" description="Helical" evidence="2">
    <location>
        <begin position="36"/>
        <end position="56"/>
    </location>
</feature>
<dbReference type="Pfam" id="PF04748">
    <property type="entry name" value="Polysacc_deac_2"/>
    <property type="match status" value="1"/>
</dbReference>
<dbReference type="InterPro" id="IPR011330">
    <property type="entry name" value="Glyco_hydro/deAcase_b/a-brl"/>
</dbReference>
<evidence type="ECO:0000256" key="1">
    <source>
        <dbReference type="SAM" id="MobiDB-lite"/>
    </source>
</evidence>
<reference evidence="3 4" key="1">
    <citation type="submission" date="2016-04" db="EMBL/GenBank/DDBJ databases">
        <title>Draft genome sequence of freshwater magnetotactic bacteria Magnetospirillum marisnigri SP-1 and Magnetospirillum moscoviense BB-1.</title>
        <authorList>
            <person name="Koziaeva V."/>
            <person name="Dziuba M.V."/>
            <person name="Ivanov T.M."/>
            <person name="Kuznetsov B."/>
            <person name="Grouzdev D.S."/>
        </authorList>
    </citation>
    <scope>NUCLEOTIDE SEQUENCE [LARGE SCALE GENOMIC DNA]</scope>
    <source>
        <strain evidence="3 4">SP-1</strain>
    </source>
</reference>
<name>A0A178MU71_9PROT</name>
<comment type="caution">
    <text evidence="3">The sequence shown here is derived from an EMBL/GenBank/DDBJ whole genome shotgun (WGS) entry which is preliminary data.</text>
</comment>
<sequence length="487" mass="50353">MASDRHDDLDELDEEPSFEIVVDEPVEKKPINFKPFLMGLLVLVLGGGLGGAVYLATAFEARDLIGLLDIGESPPKLSMALPGFGDAAKSAPEAGRGGGLLTPPGAVGGSASSGEMLKAIPDDTPPPDHPDAAPSPRPDTAAPVNPDAPPAQAPTPAAAPPPASAPAAPVDDELARLEAGSSKPLATAPKTPVLDATGIPSQPSPRSAEKQPPSFDTLATPKGEMKPLLLAPVKELLRKTQVGDLPYPSPDGRQPWQVYARPWSGPADKGKVAVVVMDLGLDKTATEAAIAKLPPEVTLAFSPYAPSLDKWIKKARDFGHEVLLMLPAEGPGYPSRDPGPLGLISALSPEVNLTRLENVLSKAQGYSGVISLGGVYGASPLMGGTLAALKEHGLLYLGDGTAAADRAPPLARVVGVVDTDPFKEAIDMRLNQVSIQARTKGQAVAVVNARPLSFHRLMAWINDLDGQNLVLAPASTVVQQAASAGKS</sequence>
<accession>A0A178MU71</accession>
<evidence type="ECO:0000256" key="2">
    <source>
        <dbReference type="SAM" id="Phobius"/>
    </source>
</evidence>
<dbReference type="PANTHER" id="PTHR30105">
    <property type="entry name" value="UNCHARACTERIZED YIBQ-RELATED"/>
    <property type="match status" value="1"/>
</dbReference>
<gene>
    <name evidence="3" type="ORF">A6A04_01365</name>
</gene>
<dbReference type="EMBL" id="LWQT01000044">
    <property type="protein sequence ID" value="OAN52367.1"/>
    <property type="molecule type" value="Genomic_DNA"/>
</dbReference>
<organism evidence="3 4">
    <name type="scientific">Paramagnetospirillum marisnigri</name>
    <dbReference type="NCBI Taxonomy" id="1285242"/>
    <lineage>
        <taxon>Bacteria</taxon>
        <taxon>Pseudomonadati</taxon>
        <taxon>Pseudomonadota</taxon>
        <taxon>Alphaproteobacteria</taxon>
        <taxon>Rhodospirillales</taxon>
        <taxon>Magnetospirillaceae</taxon>
        <taxon>Paramagnetospirillum</taxon>
    </lineage>
</organism>
<evidence type="ECO:0000313" key="3">
    <source>
        <dbReference type="EMBL" id="OAN52367.1"/>
    </source>
</evidence>
<dbReference type="InterPro" id="IPR006837">
    <property type="entry name" value="Divergent_DAC"/>
</dbReference>
<feature type="region of interest" description="Disordered" evidence="1">
    <location>
        <begin position="88"/>
        <end position="223"/>
    </location>
</feature>
<keyword evidence="2" id="KW-0812">Transmembrane</keyword>
<dbReference type="STRING" id="1285242.A6A04_01365"/>
<evidence type="ECO:0008006" key="5">
    <source>
        <dbReference type="Google" id="ProtNLM"/>
    </source>
</evidence>
<dbReference type="CDD" id="cd10936">
    <property type="entry name" value="CE4_DAC2"/>
    <property type="match status" value="1"/>
</dbReference>
<dbReference type="Gene3D" id="3.20.20.370">
    <property type="entry name" value="Glycoside hydrolase/deacetylase"/>
    <property type="match status" value="1"/>
</dbReference>
<dbReference type="SUPFAM" id="SSF88713">
    <property type="entry name" value="Glycoside hydrolase/deacetylase"/>
    <property type="match status" value="1"/>
</dbReference>
<protein>
    <recommendedName>
        <fullName evidence="5">Divergent polysaccharide deacetylase family protein</fullName>
    </recommendedName>
</protein>
<dbReference type="RefSeq" id="WP_068491323.1">
    <property type="nucleotide sequence ID" value="NZ_LWQT01000044.1"/>
</dbReference>
<dbReference type="OrthoDB" id="9784811at2"/>
<dbReference type="GO" id="GO:0005975">
    <property type="term" value="P:carbohydrate metabolic process"/>
    <property type="evidence" value="ECO:0007669"/>
    <property type="project" value="InterPro"/>
</dbReference>
<feature type="compositionally biased region" description="Pro residues" evidence="1">
    <location>
        <begin position="146"/>
        <end position="164"/>
    </location>
</feature>